<keyword evidence="7" id="KW-1185">Reference proteome</keyword>
<comment type="caution">
    <text evidence="6">The sequence shown here is derived from an EMBL/GenBank/DDBJ whole genome shotgun (WGS) entry which is preliminary data.</text>
</comment>
<name>A0A4D9DBA2_9STRA</name>
<keyword evidence="4 5" id="KW-0472">Membrane</keyword>
<accession>A0A4D9DBA2</accession>
<evidence type="ECO:0000256" key="5">
    <source>
        <dbReference type="SAM" id="Phobius"/>
    </source>
</evidence>
<gene>
    <name evidence="6" type="ORF">NSK_002728</name>
</gene>
<sequence length="401" mass="43241">MSWHALGRNNRGRQGLGRGLGVRVCVLVLAMTMPHRIGGFVLPRPGFTLAPQIPQLVAPSCTPSFSAPLVAAPRIAARRRRASSMPPFHALGPKKQESEPVPKIKAVGNAGEFDGSIWHPEHPYRDAFVKTGLSVGSALLFGLGVWAWKGADSGLEYYAGYLVEQSLSVDNLFVFVVLFEYFKVPTDFQGRVLSWGIFGAMAMRAVMVFAGVEAIENFRVVLLAFAGILIFTSVKLLAEDEGEGGEEDLADNQIVKFARSLITTVDTYDGPNFFTEVPGQGRVATPLLLVLICVELSDVVFAVDSVPAVFGVTKDPFIVYTSNIFAILGLRSLYTVLANAMVDLPYLKPAVALILGLVGLKLGAEYFGFEVSNAVSLGVITSLLGSGVWASLYLKPDREGR</sequence>
<evidence type="ECO:0000256" key="3">
    <source>
        <dbReference type="ARBA" id="ARBA00022989"/>
    </source>
</evidence>
<dbReference type="AlphaFoldDB" id="A0A4D9DBA2"/>
<dbReference type="EMBL" id="SDOX01000010">
    <property type="protein sequence ID" value="TFJ85908.1"/>
    <property type="molecule type" value="Genomic_DNA"/>
</dbReference>
<proteinExistence type="predicted"/>
<dbReference type="Proteomes" id="UP000355283">
    <property type="component" value="Unassembled WGS sequence"/>
</dbReference>
<comment type="subcellular location">
    <subcellularLocation>
        <location evidence="1">Membrane</location>
        <topology evidence="1">Multi-pass membrane protein</topology>
    </subcellularLocation>
</comment>
<feature type="transmembrane region" description="Helical" evidence="5">
    <location>
        <begin position="20"/>
        <end position="37"/>
    </location>
</feature>
<dbReference type="NCBIfam" id="TIGR03718">
    <property type="entry name" value="R_switched_Alx"/>
    <property type="match status" value="1"/>
</dbReference>
<evidence type="ECO:0000256" key="4">
    <source>
        <dbReference type="ARBA" id="ARBA00023136"/>
    </source>
</evidence>
<keyword evidence="2 5" id="KW-0812">Transmembrane</keyword>
<evidence type="ECO:0000313" key="6">
    <source>
        <dbReference type="EMBL" id="TFJ85908.1"/>
    </source>
</evidence>
<feature type="transmembrane region" description="Helical" evidence="5">
    <location>
        <begin position="317"/>
        <end position="338"/>
    </location>
</feature>
<feature type="transmembrane region" description="Helical" evidence="5">
    <location>
        <begin position="127"/>
        <end position="148"/>
    </location>
</feature>
<dbReference type="GO" id="GO:0016020">
    <property type="term" value="C:membrane"/>
    <property type="evidence" value="ECO:0007669"/>
    <property type="project" value="UniProtKB-SubCell"/>
</dbReference>
<evidence type="ECO:0000256" key="2">
    <source>
        <dbReference type="ARBA" id="ARBA00022692"/>
    </source>
</evidence>
<keyword evidence="3 5" id="KW-1133">Transmembrane helix</keyword>
<evidence type="ECO:0000313" key="7">
    <source>
        <dbReference type="Proteomes" id="UP000355283"/>
    </source>
</evidence>
<dbReference type="PANTHER" id="PTHR30238:SF0">
    <property type="entry name" value="THYLAKOID MEMBRANE PROTEIN TERC, CHLOROPLASTIC"/>
    <property type="match status" value="1"/>
</dbReference>
<dbReference type="OrthoDB" id="417520at2759"/>
<feature type="transmembrane region" description="Helical" evidence="5">
    <location>
        <begin position="287"/>
        <end position="311"/>
    </location>
</feature>
<dbReference type="InterPro" id="IPR022369">
    <property type="entry name" value="Integral_membrane_TerC_rswitch"/>
</dbReference>
<evidence type="ECO:0000256" key="1">
    <source>
        <dbReference type="ARBA" id="ARBA00004141"/>
    </source>
</evidence>
<feature type="transmembrane region" description="Helical" evidence="5">
    <location>
        <begin position="375"/>
        <end position="394"/>
    </location>
</feature>
<feature type="transmembrane region" description="Helical" evidence="5">
    <location>
        <begin position="160"/>
        <end position="180"/>
    </location>
</feature>
<protein>
    <submittedName>
        <fullName evidence="6">Uncharacterized protein</fullName>
    </submittedName>
</protein>
<dbReference type="Pfam" id="PF03741">
    <property type="entry name" value="TerC"/>
    <property type="match status" value="1"/>
</dbReference>
<reference evidence="6 7" key="1">
    <citation type="submission" date="2019-01" db="EMBL/GenBank/DDBJ databases">
        <title>Nuclear Genome Assembly of the Microalgal Biofuel strain Nannochloropsis salina CCMP1776.</title>
        <authorList>
            <person name="Hovde B."/>
        </authorList>
    </citation>
    <scope>NUCLEOTIDE SEQUENCE [LARGE SCALE GENOMIC DNA]</scope>
    <source>
        <strain evidence="6 7">CCMP1776</strain>
    </source>
</reference>
<organism evidence="6 7">
    <name type="scientific">Nannochloropsis salina CCMP1776</name>
    <dbReference type="NCBI Taxonomy" id="1027361"/>
    <lineage>
        <taxon>Eukaryota</taxon>
        <taxon>Sar</taxon>
        <taxon>Stramenopiles</taxon>
        <taxon>Ochrophyta</taxon>
        <taxon>Eustigmatophyceae</taxon>
        <taxon>Eustigmatales</taxon>
        <taxon>Monodopsidaceae</taxon>
        <taxon>Microchloropsis</taxon>
        <taxon>Microchloropsis salina</taxon>
    </lineage>
</organism>
<dbReference type="InterPro" id="IPR005496">
    <property type="entry name" value="Integral_membrane_TerC"/>
</dbReference>
<feature type="transmembrane region" description="Helical" evidence="5">
    <location>
        <begin position="192"/>
        <end position="212"/>
    </location>
</feature>
<feature type="transmembrane region" description="Helical" evidence="5">
    <location>
        <begin position="218"/>
        <end position="238"/>
    </location>
</feature>
<dbReference type="PANTHER" id="PTHR30238">
    <property type="entry name" value="MEMBRANE BOUND PREDICTED REDOX MODULATOR"/>
    <property type="match status" value="1"/>
</dbReference>